<dbReference type="Proteomes" id="UP001497680">
    <property type="component" value="Unassembled WGS sequence"/>
</dbReference>
<organism evidence="1 2">
    <name type="scientific">Hypoxylon rubiginosum</name>
    <dbReference type="NCBI Taxonomy" id="110542"/>
    <lineage>
        <taxon>Eukaryota</taxon>
        <taxon>Fungi</taxon>
        <taxon>Dikarya</taxon>
        <taxon>Ascomycota</taxon>
        <taxon>Pezizomycotina</taxon>
        <taxon>Sordariomycetes</taxon>
        <taxon>Xylariomycetidae</taxon>
        <taxon>Xylariales</taxon>
        <taxon>Hypoxylaceae</taxon>
        <taxon>Hypoxylon</taxon>
    </lineage>
</organism>
<dbReference type="EMBL" id="MU394283">
    <property type="protein sequence ID" value="KAI6092520.1"/>
    <property type="molecule type" value="Genomic_DNA"/>
</dbReference>
<accession>A0ACC0DIC6</accession>
<comment type="caution">
    <text evidence="1">The sequence shown here is derived from an EMBL/GenBank/DDBJ whole genome shotgun (WGS) entry which is preliminary data.</text>
</comment>
<evidence type="ECO:0000313" key="2">
    <source>
        <dbReference type="Proteomes" id="UP001497680"/>
    </source>
</evidence>
<reference evidence="1 2" key="1">
    <citation type="journal article" date="2022" name="New Phytol.">
        <title>Ecological generalism drives hyperdiversity of secondary metabolite gene clusters in xylarialean endophytes.</title>
        <authorList>
            <person name="Franco M.E.E."/>
            <person name="Wisecaver J.H."/>
            <person name="Arnold A.E."/>
            <person name="Ju Y.M."/>
            <person name="Slot J.C."/>
            <person name="Ahrendt S."/>
            <person name="Moore L.P."/>
            <person name="Eastman K.E."/>
            <person name="Scott K."/>
            <person name="Konkel Z."/>
            <person name="Mondo S.J."/>
            <person name="Kuo A."/>
            <person name="Hayes R.D."/>
            <person name="Haridas S."/>
            <person name="Andreopoulos B."/>
            <person name="Riley R."/>
            <person name="LaButti K."/>
            <person name="Pangilinan J."/>
            <person name="Lipzen A."/>
            <person name="Amirebrahimi M."/>
            <person name="Yan J."/>
            <person name="Adam C."/>
            <person name="Keymanesh K."/>
            <person name="Ng V."/>
            <person name="Louie K."/>
            <person name="Northen T."/>
            <person name="Drula E."/>
            <person name="Henrissat B."/>
            <person name="Hsieh H.M."/>
            <person name="Youens-Clark K."/>
            <person name="Lutzoni F."/>
            <person name="Miadlikowska J."/>
            <person name="Eastwood D.C."/>
            <person name="Hamelin R.C."/>
            <person name="Grigoriev I.V."/>
            <person name="U'Ren J.M."/>
        </authorList>
    </citation>
    <scope>NUCLEOTIDE SEQUENCE [LARGE SCALE GENOMIC DNA]</scope>
    <source>
        <strain evidence="1 2">ER1909</strain>
    </source>
</reference>
<name>A0ACC0DIC6_9PEZI</name>
<keyword evidence="2" id="KW-1185">Reference proteome</keyword>
<proteinExistence type="predicted"/>
<protein>
    <submittedName>
        <fullName evidence="1">Uncharacterized protein</fullName>
    </submittedName>
</protein>
<sequence>MGANQSAEQERELGKDCERNEREMSAQYLAHSVDTGEDVGAARRGNIDTDNEGDHDMEQNNGQNNGLHGFEGTYSVKGGWGPEDSCSLQSSHLRTGGQETDSTCPGLRRGAHQAASERVEPQSRGPSLGGSPSRTQSPRATSCNSPWQNFNFDPANCNNSLEAISPKFGISNYENICLSRLQARFYKQNNDYSDILKITQDTPINFENMAPITRSKRATRTPLPGARTINVLTRSAGVAKPTKATKKEVKKEAKKETKEEKPAREFDPRFLASDGDNTSSENERAMTDRLGTMSRATSFESLNQAIDEYLDDAMKAILKAKASQLFTDKMVERIKDDKNTAGMKTYMRESHQGPKFTFSECKNPHNTIQHTPANRHRSLSHRLETRTMDRTEEPYKFVYTIMSTPNVEILSADQIINHAVRLPQYFATREKANARLDQITQYDKFEGGMAAVSRRLVYEDTPLRLLKVELTLNTGEERVLWVERCLVNLDRDLTKNQRALKKWSATRPKLPHYIVECEFMTRKTTETPLQLQYLSLEEDEESEEGEEGEAIVTEPSSKASQNLTAATAATGYSGDIELNRLPLVTFTDRTLANEHAGDLFLEHSAVSREIRGPLDDFWWANNAVPLHRDAEAAAREEDALYVAELDTRGMVARLGFDWIRVAVYKVDDVRGPLNI</sequence>
<evidence type="ECO:0000313" key="1">
    <source>
        <dbReference type="EMBL" id="KAI6092520.1"/>
    </source>
</evidence>
<gene>
    <name evidence="1" type="ORF">F4821DRAFT_278800</name>
</gene>